<feature type="non-terminal residue" evidence="1">
    <location>
        <position position="86"/>
    </location>
</feature>
<reference evidence="1 2" key="1">
    <citation type="journal article" date="2018" name="PLoS ONE">
        <title>The draft genome of Kipferlia bialata reveals reductive genome evolution in fornicate parasites.</title>
        <authorList>
            <person name="Tanifuji G."/>
            <person name="Takabayashi S."/>
            <person name="Kume K."/>
            <person name="Takagi M."/>
            <person name="Nakayama T."/>
            <person name="Kamikawa R."/>
            <person name="Inagaki Y."/>
            <person name="Hashimoto T."/>
        </authorList>
    </citation>
    <scope>NUCLEOTIDE SEQUENCE [LARGE SCALE GENOMIC DNA]</scope>
    <source>
        <strain evidence="1">NY0173</strain>
    </source>
</reference>
<dbReference type="Proteomes" id="UP000265618">
    <property type="component" value="Unassembled WGS sequence"/>
</dbReference>
<dbReference type="EMBL" id="BDIP01006836">
    <property type="protein sequence ID" value="GIQ90896.1"/>
    <property type="molecule type" value="Genomic_DNA"/>
</dbReference>
<comment type="caution">
    <text evidence="1">The sequence shown here is derived from an EMBL/GenBank/DDBJ whole genome shotgun (WGS) entry which is preliminary data.</text>
</comment>
<keyword evidence="2" id="KW-1185">Reference proteome</keyword>
<dbReference type="InterPro" id="IPR006958">
    <property type="entry name" value="Mak16"/>
</dbReference>
<accession>A0A9K3GQL7</accession>
<protein>
    <submittedName>
        <fullName evidence="1">Mak16 protein</fullName>
    </submittedName>
</protein>
<sequence>KRQARALAAAQIERSVREELLKRLESGTYDDIYNYHESAYTQAVEATGDDEMEADAAERQAQAYDIEDMMEAELETEPQEADLAQN</sequence>
<evidence type="ECO:0000313" key="1">
    <source>
        <dbReference type="EMBL" id="GIQ90896.1"/>
    </source>
</evidence>
<organism evidence="1 2">
    <name type="scientific">Kipferlia bialata</name>
    <dbReference type="NCBI Taxonomy" id="797122"/>
    <lineage>
        <taxon>Eukaryota</taxon>
        <taxon>Metamonada</taxon>
        <taxon>Carpediemonas-like organisms</taxon>
        <taxon>Kipferlia</taxon>
    </lineage>
</organism>
<gene>
    <name evidence="1" type="ORF">KIPB_013884</name>
</gene>
<dbReference type="Pfam" id="PF04874">
    <property type="entry name" value="Mak16"/>
    <property type="match status" value="1"/>
</dbReference>
<dbReference type="OrthoDB" id="10251342at2759"/>
<dbReference type="AlphaFoldDB" id="A0A9K3GQL7"/>
<evidence type="ECO:0000313" key="2">
    <source>
        <dbReference type="Proteomes" id="UP000265618"/>
    </source>
</evidence>
<proteinExistence type="predicted"/>
<name>A0A9K3GQL7_9EUKA</name>